<dbReference type="Gene3D" id="3.20.20.30">
    <property type="entry name" value="Luciferase-like domain"/>
    <property type="match status" value="1"/>
</dbReference>
<reference evidence="7 8" key="1">
    <citation type="submission" date="2024-10" db="EMBL/GenBank/DDBJ databases">
        <title>The Natural Products Discovery Center: Release of the First 8490 Sequenced Strains for Exploring Actinobacteria Biosynthetic Diversity.</title>
        <authorList>
            <person name="Kalkreuter E."/>
            <person name="Kautsar S.A."/>
            <person name="Yang D."/>
            <person name="Bader C.D."/>
            <person name="Teijaro C.N."/>
            <person name="Fluegel L."/>
            <person name="Davis C.M."/>
            <person name="Simpson J.R."/>
            <person name="Lauterbach L."/>
            <person name="Steele A.D."/>
            <person name="Gui C."/>
            <person name="Meng S."/>
            <person name="Li G."/>
            <person name="Viehrig K."/>
            <person name="Ye F."/>
            <person name="Su P."/>
            <person name="Kiefer A.F."/>
            <person name="Nichols A."/>
            <person name="Cepeda A.J."/>
            <person name="Yan W."/>
            <person name="Fan B."/>
            <person name="Jiang Y."/>
            <person name="Adhikari A."/>
            <person name="Zheng C.-J."/>
            <person name="Schuster L."/>
            <person name="Cowan T.M."/>
            <person name="Smanski M.J."/>
            <person name="Chevrette M.G."/>
            <person name="De Carvalho L.P.S."/>
            <person name="Shen B."/>
        </authorList>
    </citation>
    <scope>NUCLEOTIDE SEQUENCE [LARGE SCALE GENOMIC DNA]</scope>
    <source>
        <strain evidence="7 8">NPDC053399</strain>
    </source>
</reference>
<evidence type="ECO:0000256" key="4">
    <source>
        <dbReference type="ARBA" id="ARBA00023033"/>
    </source>
</evidence>
<evidence type="ECO:0000256" key="5">
    <source>
        <dbReference type="ARBA" id="ARBA00033748"/>
    </source>
</evidence>
<proteinExistence type="inferred from homology"/>
<dbReference type="PANTHER" id="PTHR30011">
    <property type="entry name" value="ALKANESULFONATE MONOOXYGENASE-RELATED"/>
    <property type="match status" value="1"/>
</dbReference>
<dbReference type="InterPro" id="IPR051260">
    <property type="entry name" value="Diverse_substr_monoxygenases"/>
</dbReference>
<keyword evidence="4" id="KW-0503">Monooxygenase</keyword>
<evidence type="ECO:0000313" key="8">
    <source>
        <dbReference type="Proteomes" id="UP001614394"/>
    </source>
</evidence>
<gene>
    <name evidence="7" type="ORF">ACIGXA_16710</name>
</gene>
<sequence>MSASLNPLHLAVALDDAGWHPAAWREPGARPRDLLTAGYWAEAVAEAERGLLDFVTFEDSLALQSSDRTGPDDRTDQVRGRLDAVLVAARVAPLTTHIGLVPTAVATHTEPFHLSKAIATLDYVSSGRAGLRVRVSARPDEAAHFGRRSFPPPVGAAEPGRPQAPDLVTELYDEAADYVEVVRRLWDSWEDDAEIREVATGRFIDRNKLHYTDFHGRHFSVKGPSITPRPPQGQPLVTALAESAVPYRLVARATDVGYVTAHDADEARTIVAAVRAEQEAAGRNDDTVHVFGDLVVFLDERPGVARARRDRLDALAGETWTSDAEVFTGTPSQLADLLLEWRRAGLTGFRLRPATIGRDLPAITRGLVPELQARGAFRRSYEARTLRGLLGLPRPANRYATAATAGAAAAAGITGAAGTVGA</sequence>
<accession>A0ABW8C9W0</accession>
<keyword evidence="8" id="KW-1185">Reference proteome</keyword>
<dbReference type="InterPro" id="IPR016215">
    <property type="entry name" value="NTA_MOA"/>
</dbReference>
<keyword evidence="2" id="KW-0288">FMN</keyword>
<dbReference type="EMBL" id="JBITYG010000004">
    <property type="protein sequence ID" value="MFI9102161.1"/>
    <property type="molecule type" value="Genomic_DNA"/>
</dbReference>
<evidence type="ECO:0000259" key="6">
    <source>
        <dbReference type="Pfam" id="PF00296"/>
    </source>
</evidence>
<evidence type="ECO:0000256" key="2">
    <source>
        <dbReference type="ARBA" id="ARBA00022643"/>
    </source>
</evidence>
<evidence type="ECO:0000313" key="7">
    <source>
        <dbReference type="EMBL" id="MFI9102161.1"/>
    </source>
</evidence>
<organism evidence="7 8">
    <name type="scientific">Streptomyces fildesensis</name>
    <dbReference type="NCBI Taxonomy" id="375757"/>
    <lineage>
        <taxon>Bacteria</taxon>
        <taxon>Bacillati</taxon>
        <taxon>Actinomycetota</taxon>
        <taxon>Actinomycetes</taxon>
        <taxon>Kitasatosporales</taxon>
        <taxon>Streptomycetaceae</taxon>
        <taxon>Streptomyces</taxon>
    </lineage>
</organism>
<feature type="domain" description="Luciferase-like" evidence="6">
    <location>
        <begin position="37"/>
        <end position="312"/>
    </location>
</feature>
<evidence type="ECO:0000256" key="1">
    <source>
        <dbReference type="ARBA" id="ARBA00022630"/>
    </source>
</evidence>
<dbReference type="PIRSF" id="PIRSF000337">
    <property type="entry name" value="NTA_MOA"/>
    <property type="match status" value="1"/>
</dbReference>
<keyword evidence="3" id="KW-0560">Oxidoreductase</keyword>
<evidence type="ECO:0000256" key="3">
    <source>
        <dbReference type="ARBA" id="ARBA00023002"/>
    </source>
</evidence>
<comment type="similarity">
    <text evidence="5">Belongs to the NtaA/SnaA/DszA monooxygenase family.</text>
</comment>
<dbReference type="Proteomes" id="UP001614394">
    <property type="component" value="Unassembled WGS sequence"/>
</dbReference>
<dbReference type="RefSeq" id="WP_399649437.1">
    <property type="nucleotide sequence ID" value="NZ_JBITYG010000004.1"/>
</dbReference>
<name>A0ABW8C9W0_9ACTN</name>
<dbReference type="Pfam" id="PF00296">
    <property type="entry name" value="Bac_luciferase"/>
    <property type="match status" value="1"/>
</dbReference>
<comment type="caution">
    <text evidence="7">The sequence shown here is derived from an EMBL/GenBank/DDBJ whole genome shotgun (WGS) entry which is preliminary data.</text>
</comment>
<protein>
    <submittedName>
        <fullName evidence="7">LLM class flavin-dependent oxidoreductase</fullName>
    </submittedName>
</protein>
<dbReference type="InterPro" id="IPR036661">
    <property type="entry name" value="Luciferase-like_sf"/>
</dbReference>
<dbReference type="InterPro" id="IPR011251">
    <property type="entry name" value="Luciferase-like_dom"/>
</dbReference>
<dbReference type="PANTHER" id="PTHR30011:SF16">
    <property type="entry name" value="C2H2 FINGER DOMAIN TRANSCRIPTION FACTOR (EUROFUNG)-RELATED"/>
    <property type="match status" value="1"/>
</dbReference>
<dbReference type="SUPFAM" id="SSF51679">
    <property type="entry name" value="Bacterial luciferase-like"/>
    <property type="match status" value="1"/>
</dbReference>
<keyword evidence="1" id="KW-0285">Flavoprotein</keyword>